<evidence type="ECO:0000313" key="1">
    <source>
        <dbReference type="EMBL" id="KAH6929950.1"/>
    </source>
</evidence>
<organism evidence="1 2">
    <name type="scientific">Hyalomma asiaticum</name>
    <name type="common">Tick</name>
    <dbReference type="NCBI Taxonomy" id="266040"/>
    <lineage>
        <taxon>Eukaryota</taxon>
        <taxon>Metazoa</taxon>
        <taxon>Ecdysozoa</taxon>
        <taxon>Arthropoda</taxon>
        <taxon>Chelicerata</taxon>
        <taxon>Arachnida</taxon>
        <taxon>Acari</taxon>
        <taxon>Parasitiformes</taxon>
        <taxon>Ixodida</taxon>
        <taxon>Ixodoidea</taxon>
        <taxon>Ixodidae</taxon>
        <taxon>Hyalomminae</taxon>
        <taxon>Hyalomma</taxon>
    </lineage>
</organism>
<sequence>MPADKSCKERYHIPYVVRRRRWERVLSMRDDRDDRDTTSGSKTAAGDDELSQLSRDSRSVGSRSRSRSRSRSGSDSRHASRSRSHPRPRSCSARSEVAAGGASRGVPDPVPIPVPGPTQVPVPGPTPAPPGPTVNDRRARRHYHRQATPRISEAPSLGRTPPREKETLHHRRFTRKKPPCSNTSVAPKPNPASSCHKRPKYRPPRLPDTSGYPAPREDAVPPRWRLTRLP</sequence>
<reference evidence="1" key="1">
    <citation type="submission" date="2020-05" db="EMBL/GenBank/DDBJ databases">
        <title>Large-scale comparative analyses of tick genomes elucidate their genetic diversity and vector capacities.</title>
        <authorList>
            <person name="Jia N."/>
            <person name="Wang J."/>
            <person name="Shi W."/>
            <person name="Du L."/>
            <person name="Sun Y."/>
            <person name="Zhan W."/>
            <person name="Jiang J."/>
            <person name="Wang Q."/>
            <person name="Zhang B."/>
            <person name="Ji P."/>
            <person name="Sakyi L.B."/>
            <person name="Cui X."/>
            <person name="Yuan T."/>
            <person name="Jiang B."/>
            <person name="Yang W."/>
            <person name="Lam T.T.-Y."/>
            <person name="Chang Q."/>
            <person name="Ding S."/>
            <person name="Wang X."/>
            <person name="Zhu J."/>
            <person name="Ruan X."/>
            <person name="Zhao L."/>
            <person name="Wei J."/>
            <person name="Que T."/>
            <person name="Du C."/>
            <person name="Cheng J."/>
            <person name="Dai P."/>
            <person name="Han X."/>
            <person name="Huang E."/>
            <person name="Gao Y."/>
            <person name="Liu J."/>
            <person name="Shao H."/>
            <person name="Ye R."/>
            <person name="Li L."/>
            <person name="Wei W."/>
            <person name="Wang X."/>
            <person name="Wang C."/>
            <person name="Yang T."/>
            <person name="Huo Q."/>
            <person name="Li W."/>
            <person name="Guo W."/>
            <person name="Chen H."/>
            <person name="Zhou L."/>
            <person name="Ni X."/>
            <person name="Tian J."/>
            <person name="Zhou Y."/>
            <person name="Sheng Y."/>
            <person name="Liu T."/>
            <person name="Pan Y."/>
            <person name="Xia L."/>
            <person name="Li J."/>
            <person name="Zhao F."/>
            <person name="Cao W."/>
        </authorList>
    </citation>
    <scope>NUCLEOTIDE SEQUENCE</scope>
    <source>
        <strain evidence="1">Hyas-2018</strain>
    </source>
</reference>
<evidence type="ECO:0000313" key="2">
    <source>
        <dbReference type="Proteomes" id="UP000821845"/>
    </source>
</evidence>
<dbReference type="Proteomes" id="UP000821845">
    <property type="component" value="Chromosome 5"/>
</dbReference>
<proteinExistence type="predicted"/>
<dbReference type="EMBL" id="CM023485">
    <property type="protein sequence ID" value="KAH6929950.1"/>
    <property type="molecule type" value="Genomic_DNA"/>
</dbReference>
<protein>
    <submittedName>
        <fullName evidence="1">Uncharacterized protein</fullName>
    </submittedName>
</protein>
<gene>
    <name evidence="1" type="ORF">HPB50_007219</name>
</gene>
<comment type="caution">
    <text evidence="1">The sequence shown here is derived from an EMBL/GenBank/DDBJ whole genome shotgun (WGS) entry which is preliminary data.</text>
</comment>
<accession>A0ACB7S5E6</accession>
<keyword evidence="2" id="KW-1185">Reference proteome</keyword>
<name>A0ACB7S5E6_HYAAI</name>